<protein>
    <submittedName>
        <fullName evidence="3">SDR family oxidoreductase</fullName>
    </submittedName>
</protein>
<dbReference type="RefSeq" id="WP_313981479.1">
    <property type="nucleotide sequence ID" value="NZ_JASJOS010000007.1"/>
</dbReference>
<feature type="domain" description="NAD-dependent epimerase/dehydratase" evidence="2">
    <location>
        <begin position="4"/>
        <end position="230"/>
    </location>
</feature>
<name>A0AAE3U9L8_9BACT</name>
<gene>
    <name evidence="3" type="ORF">QNI16_17995</name>
</gene>
<dbReference type="Proteomes" id="UP001241110">
    <property type="component" value="Unassembled WGS sequence"/>
</dbReference>
<sequence>MLNILIIGVGGFIGRNAFQYFSRHNYSVIGCDVIKNIYLNDPRYIYLGETQSDFEPLFIENNFDVCINASGSAHVGFSFEDPAKDFELNVLNVNKILVAIRKHAPKCRFINFSSAAVYGNPTQLPIAEDITLKPLSPYGFHKLQSEHLLTEYHKFFGLHTCNLRVFSAFGPELKKQLFWDLYQKTKIPGPIELFGTGEESRDFIYIEDLLQVVELVIKNAKFEGDVINVASGHETTIREAATLFYNEFNSEIQFSFSGKVKVGDPNNWCADIKKLREIGFVARYSLANGLKKYVTWLKENALD</sequence>
<dbReference type="Gene3D" id="3.40.50.720">
    <property type="entry name" value="NAD(P)-binding Rossmann-like Domain"/>
    <property type="match status" value="1"/>
</dbReference>
<proteinExistence type="inferred from homology"/>
<comment type="similarity">
    <text evidence="1">Belongs to the NAD(P)-dependent epimerase/dehydratase family.</text>
</comment>
<dbReference type="EMBL" id="JASJOS010000007">
    <property type="protein sequence ID" value="MDJ1482403.1"/>
    <property type="molecule type" value="Genomic_DNA"/>
</dbReference>
<organism evidence="3 4">
    <name type="scientific">Xanthocytophaga flava</name>
    <dbReference type="NCBI Taxonomy" id="3048013"/>
    <lineage>
        <taxon>Bacteria</taxon>
        <taxon>Pseudomonadati</taxon>
        <taxon>Bacteroidota</taxon>
        <taxon>Cytophagia</taxon>
        <taxon>Cytophagales</taxon>
        <taxon>Rhodocytophagaceae</taxon>
        <taxon>Xanthocytophaga</taxon>
    </lineage>
</organism>
<dbReference type="AlphaFoldDB" id="A0AAE3U9L8"/>
<reference evidence="3" key="1">
    <citation type="submission" date="2023-05" db="EMBL/GenBank/DDBJ databases">
        <authorList>
            <person name="Zhang X."/>
        </authorList>
    </citation>
    <scope>NUCLEOTIDE SEQUENCE</scope>
    <source>
        <strain evidence="3">YF14B1</strain>
    </source>
</reference>
<dbReference type="PANTHER" id="PTHR43000">
    <property type="entry name" value="DTDP-D-GLUCOSE 4,6-DEHYDRATASE-RELATED"/>
    <property type="match status" value="1"/>
</dbReference>
<evidence type="ECO:0000256" key="1">
    <source>
        <dbReference type="ARBA" id="ARBA00007637"/>
    </source>
</evidence>
<dbReference type="Pfam" id="PF01370">
    <property type="entry name" value="Epimerase"/>
    <property type="match status" value="1"/>
</dbReference>
<evidence type="ECO:0000313" key="3">
    <source>
        <dbReference type="EMBL" id="MDJ1482403.1"/>
    </source>
</evidence>
<dbReference type="InterPro" id="IPR036291">
    <property type="entry name" value="NAD(P)-bd_dom_sf"/>
</dbReference>
<evidence type="ECO:0000259" key="2">
    <source>
        <dbReference type="Pfam" id="PF01370"/>
    </source>
</evidence>
<dbReference type="CDD" id="cd08946">
    <property type="entry name" value="SDR_e"/>
    <property type="match status" value="1"/>
</dbReference>
<dbReference type="InterPro" id="IPR001509">
    <property type="entry name" value="Epimerase_deHydtase"/>
</dbReference>
<dbReference type="SUPFAM" id="SSF51735">
    <property type="entry name" value="NAD(P)-binding Rossmann-fold domains"/>
    <property type="match status" value="1"/>
</dbReference>
<evidence type="ECO:0000313" key="4">
    <source>
        <dbReference type="Proteomes" id="UP001241110"/>
    </source>
</evidence>
<accession>A0AAE3U9L8</accession>
<comment type="caution">
    <text evidence="3">The sequence shown here is derived from an EMBL/GenBank/DDBJ whole genome shotgun (WGS) entry which is preliminary data.</text>
</comment>